<dbReference type="Proteomes" id="UP000269396">
    <property type="component" value="Unassembled WGS sequence"/>
</dbReference>
<name>A0A3P8FXH1_9TREM</name>
<accession>A0A3P8FXH1</accession>
<evidence type="ECO:0000313" key="1">
    <source>
        <dbReference type="EMBL" id="VDP64508.1"/>
    </source>
</evidence>
<reference evidence="1 2" key="1">
    <citation type="submission" date="2018-11" db="EMBL/GenBank/DDBJ databases">
        <authorList>
            <consortium name="Pathogen Informatics"/>
        </authorList>
    </citation>
    <scope>NUCLEOTIDE SEQUENCE [LARGE SCALE GENOMIC DNA]</scope>
    <source>
        <strain>Denwood</strain>
        <strain evidence="2">Zambia</strain>
    </source>
</reference>
<keyword evidence="2" id="KW-1185">Reference proteome</keyword>
<proteinExistence type="predicted"/>
<evidence type="ECO:0000313" key="2">
    <source>
        <dbReference type="Proteomes" id="UP000269396"/>
    </source>
</evidence>
<gene>
    <name evidence="1" type="ORF">SMTD_LOCUS13867</name>
</gene>
<organism evidence="1 2">
    <name type="scientific">Schistosoma mattheei</name>
    <dbReference type="NCBI Taxonomy" id="31246"/>
    <lineage>
        <taxon>Eukaryota</taxon>
        <taxon>Metazoa</taxon>
        <taxon>Spiralia</taxon>
        <taxon>Lophotrochozoa</taxon>
        <taxon>Platyhelminthes</taxon>
        <taxon>Trematoda</taxon>
        <taxon>Digenea</taxon>
        <taxon>Strigeidida</taxon>
        <taxon>Schistosomatoidea</taxon>
        <taxon>Schistosomatidae</taxon>
        <taxon>Schistosoma</taxon>
    </lineage>
</organism>
<dbReference type="EMBL" id="UZAL01033994">
    <property type="protein sequence ID" value="VDP64508.1"/>
    <property type="molecule type" value="Genomic_DNA"/>
</dbReference>
<protein>
    <submittedName>
        <fullName evidence="1">Uncharacterized protein</fullName>
    </submittedName>
</protein>
<dbReference type="AlphaFoldDB" id="A0A3P8FXH1"/>
<sequence length="260" mass="29473">MDQPLRLILEPKDVDQPYIEKTLSTNEQFIPQNFFTNNRPTPTEEDIFISYSVFQNALEKFRSCIVENYAQVDSESWLKDVHCASSSLCQSVKAVLAAVCYGMAFSDVINALGNIQTSPTLVSNLQSTIKNTSKTLVNLKRDIKPQSRKKLHNLILSLTKNLLCQLSAFFIWRQVNISVNPQLIGNSNFLSNGVSNESFSYLTNKQLYHTKNGRPKAMLITDDVDGEFFNDRQQCKLCICMCAFESIEASILLFLYNDVP</sequence>